<gene>
    <name evidence="1" type="ORF">OWV82_024605</name>
</gene>
<evidence type="ECO:0000313" key="1">
    <source>
        <dbReference type="EMBL" id="KAJ4701347.1"/>
    </source>
</evidence>
<dbReference type="Proteomes" id="UP001164539">
    <property type="component" value="Chromosome 14"/>
</dbReference>
<evidence type="ECO:0000313" key="2">
    <source>
        <dbReference type="Proteomes" id="UP001164539"/>
    </source>
</evidence>
<keyword evidence="2" id="KW-1185">Reference proteome</keyword>
<reference evidence="1 2" key="1">
    <citation type="journal article" date="2023" name="Science">
        <title>Complex scaffold remodeling in plant triterpene biosynthesis.</title>
        <authorList>
            <person name="De La Pena R."/>
            <person name="Hodgson H."/>
            <person name="Liu J.C."/>
            <person name="Stephenson M.J."/>
            <person name="Martin A.C."/>
            <person name="Owen C."/>
            <person name="Harkess A."/>
            <person name="Leebens-Mack J."/>
            <person name="Jimenez L.E."/>
            <person name="Osbourn A."/>
            <person name="Sattely E.S."/>
        </authorList>
    </citation>
    <scope>NUCLEOTIDE SEQUENCE [LARGE SCALE GENOMIC DNA]</scope>
    <source>
        <strain evidence="2">cv. JPN11</strain>
        <tissue evidence="1">Leaf</tissue>
    </source>
</reference>
<accession>A0ACC1WQR8</accession>
<sequence length="1069" mass="118819">MQKYTNWPVTAANPISTLQTLSRSFFPSRFQFLRFRLRFRFPTINAMATVTVNHPHLHFDSLPLIDLRLLSQSELLSLSLCSSQASTSTTYQNDDEDDVSTPKIDRSVFNESAGSRKQTFSRLRLAPRNSSQFSPEILSVAAPAEPLDEENSQIICLLKSLLNIQSHPSNTIIDDNEQLIPVRVEYTEHWNASVNVNESEGLHDVPVGVVTCSARKRKRGRPRKDEIRSDNWWVIESEQKVNESKAESNNIEVNMVSESSVNIPVNVDVVASQTGKRGRGRPRKNENRNHIKVSVESESSANVVAGVRIKRGRGRPRKDESKNGNKYFKVLQSGNKTKKEIVVGENKEELVKEVVMENRDGVVVDLVALANMEDPFAEELRRRTEGIEKREELLGILTGLKGEWVSIRKKRKIVDASEFGNVLPRGWKLMLCIKKKVGHLWLGCRRYISPNGRQFVSCKEISSYLLSLSGLKDASKTSGGHTGECIQLDNKMICGNAPDLMRGDGNDGANLVFCSPFPANSISTEHEKQVPLLKTKSPVDERWGNCREQYSVSNITNQKSENTNAITEVNADKLGVRFGAETVLYNNQNNKFCGPSGEKDFPKSTISCNDLSRQDQSSQNWSTFSGSGQPCVVENSANGGCISSVEEQKQAIGYGSGFLSPNAKEKTFSCPNLEKRVFTSTMEHVKVDVDKDVRYETISGSGHGRTGVEDAMICFKDRGSFESCSAVMSRSELRCGSVNNMNRGSNFTLSEAMQEGNSESGLHSSSGNEHSCVFNNNLNSISASMLHEPKLDDVSKSRNSELTIRFGNERRPEDTEIGLLDLFGSEKSFEKSFGFDNNLTKVSPKKMEVPKLHKVKHYTEQACAAKSNCRVGTSTVQESRLEDLDNAKNNELVTALSNHSQSGVDVMTEFLWRTDEENILLSGLTDTSSRLLQSSGCFPAFGTMTDKGESEVFSEKYDSISDFEGLRLGSSEHMEYDFLTTQSSSHSTVSKVLPYDAEMSQGFDSSVWLEKEALPLLPRLGSSYQVTSVCAWCRNEFHHEPVDTGAETGMVGFMCPTCKAKFSGSHNSM</sequence>
<comment type="caution">
    <text evidence="1">The sequence shown here is derived from an EMBL/GenBank/DDBJ whole genome shotgun (WGS) entry which is preliminary data.</text>
</comment>
<dbReference type="EMBL" id="CM051407">
    <property type="protein sequence ID" value="KAJ4701347.1"/>
    <property type="molecule type" value="Genomic_DNA"/>
</dbReference>
<name>A0ACC1WQR8_MELAZ</name>
<proteinExistence type="predicted"/>
<protein>
    <submittedName>
        <fullName evidence="1">Methyl-CPG-binding domain 8</fullName>
    </submittedName>
</protein>
<organism evidence="1 2">
    <name type="scientific">Melia azedarach</name>
    <name type="common">Chinaberry tree</name>
    <dbReference type="NCBI Taxonomy" id="155640"/>
    <lineage>
        <taxon>Eukaryota</taxon>
        <taxon>Viridiplantae</taxon>
        <taxon>Streptophyta</taxon>
        <taxon>Embryophyta</taxon>
        <taxon>Tracheophyta</taxon>
        <taxon>Spermatophyta</taxon>
        <taxon>Magnoliopsida</taxon>
        <taxon>eudicotyledons</taxon>
        <taxon>Gunneridae</taxon>
        <taxon>Pentapetalae</taxon>
        <taxon>rosids</taxon>
        <taxon>malvids</taxon>
        <taxon>Sapindales</taxon>
        <taxon>Meliaceae</taxon>
        <taxon>Melia</taxon>
    </lineage>
</organism>